<dbReference type="AlphaFoldDB" id="A0A1M6CEL8"/>
<feature type="chain" id="PRO_5009916358" description="Long-chain fatty acid transport protein" evidence="1">
    <location>
        <begin position="31"/>
        <end position="537"/>
    </location>
</feature>
<proteinExistence type="predicted"/>
<dbReference type="Proteomes" id="UP000183982">
    <property type="component" value="Unassembled WGS sequence"/>
</dbReference>
<keyword evidence="1" id="KW-0732">Signal</keyword>
<dbReference type="EMBL" id="FQZQ01000002">
    <property type="protein sequence ID" value="SHI59475.1"/>
    <property type="molecule type" value="Genomic_DNA"/>
</dbReference>
<feature type="signal peptide" evidence="1">
    <location>
        <begin position="1"/>
        <end position="30"/>
    </location>
</feature>
<protein>
    <recommendedName>
        <fullName evidence="4">Long-chain fatty acid transport protein</fullName>
    </recommendedName>
</protein>
<dbReference type="RefSeq" id="WP_073248810.1">
    <property type="nucleotide sequence ID" value="NZ_FQZQ01000002.1"/>
</dbReference>
<dbReference type="Gene3D" id="2.40.160.10">
    <property type="entry name" value="Porin"/>
    <property type="match status" value="1"/>
</dbReference>
<evidence type="ECO:0000256" key="1">
    <source>
        <dbReference type="SAM" id="SignalP"/>
    </source>
</evidence>
<organism evidence="2 3">
    <name type="scientific">Shimia gijangensis</name>
    <dbReference type="NCBI Taxonomy" id="1470563"/>
    <lineage>
        <taxon>Bacteria</taxon>
        <taxon>Pseudomonadati</taxon>
        <taxon>Pseudomonadota</taxon>
        <taxon>Alphaproteobacteria</taxon>
        <taxon>Rhodobacterales</taxon>
        <taxon>Roseobacteraceae</taxon>
    </lineage>
</organism>
<dbReference type="STRING" id="1470563.SAMN05444000_10248"/>
<name>A0A1M6CEL8_9RHOB</name>
<dbReference type="OrthoDB" id="494228at2"/>
<evidence type="ECO:0008006" key="4">
    <source>
        <dbReference type="Google" id="ProtNLM"/>
    </source>
</evidence>
<gene>
    <name evidence="2" type="ORF">SAMN05444000_10248</name>
</gene>
<accession>A0A1M6CEL8</accession>
<evidence type="ECO:0000313" key="3">
    <source>
        <dbReference type="Proteomes" id="UP000183982"/>
    </source>
</evidence>
<dbReference type="SUPFAM" id="SSF56935">
    <property type="entry name" value="Porins"/>
    <property type="match status" value="1"/>
</dbReference>
<evidence type="ECO:0000313" key="2">
    <source>
        <dbReference type="EMBL" id="SHI59475.1"/>
    </source>
</evidence>
<dbReference type="InterPro" id="IPR023614">
    <property type="entry name" value="Porin_dom_sf"/>
</dbReference>
<keyword evidence="3" id="KW-1185">Reference proteome</keyword>
<reference evidence="3" key="1">
    <citation type="submission" date="2016-11" db="EMBL/GenBank/DDBJ databases">
        <authorList>
            <person name="Varghese N."/>
            <person name="Submissions S."/>
        </authorList>
    </citation>
    <scope>NUCLEOTIDE SEQUENCE [LARGE SCALE GENOMIC DNA]</scope>
    <source>
        <strain evidence="3">DSM 100564</strain>
    </source>
</reference>
<sequence length="537" mass="58152">MPKTFLNSTIRRTAITAATSLLFSSSLVLAQTPLEGFSTRFVNFETAETLPDNTFLLHAGTHQTIGSGSGTGSQLYYGALDYAITDDFQLGFTTQVIEDITEKPILGVQYPTRFLTYGASVKYRFVNTSQWQIAAQASLEYLEFRTQHFGTNVSDASNFIGSFQMPITYTARPNLQFHLTPGVSVFPDDLNGIPYYGTVASVGAGFTWKNSDRLQTFAQVSTPLSGGNTIDSNRNITKELVYTAGMRYAFTPKVALEGYVTNGIGVSPATSILTFYPDGDEPLFGLRVLYTPGQKLSNTYRPTPLAPVTLRDLGLQQDGFTVGTGSVLEPGALRLSASGGTDGNYALVASIGLEQDFQIDAIIEDYSNDGSLTVVDDPTPNSARWMLGGRIRVLDQNNGSPFSWSLRVLGGRDLETLDVGVLYFATPASFDVDDRLTFHVEPKAAAFGNTTILGLGLGVNYEIADGLQLIGEVTPVSDGRTPAWAAGLRYDLADAGWSLDLSATNAIGRYGHGTMVSQDDTRFAFGLTKQFNLRRNH</sequence>